<keyword evidence="8" id="KW-0285">Flavoprotein</keyword>
<evidence type="ECO:0000256" key="6">
    <source>
        <dbReference type="ARBA" id="ARBA00022490"/>
    </source>
</evidence>
<evidence type="ECO:0000256" key="10">
    <source>
        <dbReference type="ARBA" id="ARBA00022857"/>
    </source>
</evidence>
<comment type="pathway">
    <text evidence="4">Cell wall biogenesis; peptidoglycan biosynthesis.</text>
</comment>
<dbReference type="Gene3D" id="3.30.465.10">
    <property type="match status" value="1"/>
</dbReference>
<evidence type="ECO:0000256" key="7">
    <source>
        <dbReference type="ARBA" id="ARBA00022618"/>
    </source>
</evidence>
<dbReference type="Pfam" id="PF01565">
    <property type="entry name" value="FAD_binding_4"/>
    <property type="match status" value="1"/>
</dbReference>
<dbReference type="GO" id="GO:0008762">
    <property type="term" value="F:UDP-N-acetylmuramate dehydrogenase activity"/>
    <property type="evidence" value="ECO:0007669"/>
    <property type="project" value="UniProtKB-EC"/>
</dbReference>
<evidence type="ECO:0000313" key="19">
    <source>
        <dbReference type="Proteomes" id="UP001375240"/>
    </source>
</evidence>
<evidence type="ECO:0000256" key="8">
    <source>
        <dbReference type="ARBA" id="ARBA00022630"/>
    </source>
</evidence>
<dbReference type="PROSITE" id="PS51387">
    <property type="entry name" value="FAD_PCMH"/>
    <property type="match status" value="1"/>
</dbReference>
<dbReference type="GO" id="GO:0005829">
    <property type="term" value="C:cytosol"/>
    <property type="evidence" value="ECO:0007669"/>
    <property type="project" value="TreeGrafter"/>
</dbReference>
<evidence type="ECO:0000256" key="5">
    <source>
        <dbReference type="ARBA" id="ARBA00012518"/>
    </source>
</evidence>
<keyword evidence="7" id="KW-0132">Cell division</keyword>
<name>A0AAV9TXG3_9PEZI</name>
<dbReference type="SUPFAM" id="SSF56176">
    <property type="entry name" value="FAD-binding/transporter-associated domain-like"/>
    <property type="match status" value="1"/>
</dbReference>
<reference evidence="18 19" key="1">
    <citation type="submission" date="2019-10" db="EMBL/GenBank/DDBJ databases">
        <authorList>
            <person name="Palmer J.M."/>
        </authorList>
    </citation>
    <scope>NUCLEOTIDE SEQUENCE [LARGE SCALE GENOMIC DNA]</scope>
    <source>
        <strain evidence="18 19">TWF696</strain>
    </source>
</reference>
<keyword evidence="14" id="KW-0131">Cell cycle</keyword>
<evidence type="ECO:0000259" key="17">
    <source>
        <dbReference type="PROSITE" id="PS51387"/>
    </source>
</evidence>
<gene>
    <name evidence="18" type="ORF">TWF696_003379</name>
</gene>
<dbReference type="EMBL" id="JAVHNQ010000017">
    <property type="protein sequence ID" value="KAK6330488.1"/>
    <property type="molecule type" value="Genomic_DNA"/>
</dbReference>
<evidence type="ECO:0000256" key="1">
    <source>
        <dbReference type="ARBA" id="ARBA00001974"/>
    </source>
</evidence>
<dbReference type="InterPro" id="IPR006094">
    <property type="entry name" value="Oxid_FAD_bind_N"/>
</dbReference>
<dbReference type="EC" id="1.3.1.98" evidence="5"/>
<dbReference type="InterPro" id="IPR016167">
    <property type="entry name" value="FAD-bd_PCMH_sub1"/>
</dbReference>
<evidence type="ECO:0000256" key="16">
    <source>
        <dbReference type="ARBA" id="ARBA00048914"/>
    </source>
</evidence>
<dbReference type="InterPro" id="IPR036635">
    <property type="entry name" value="MurB_C_sf"/>
</dbReference>
<comment type="function">
    <text evidence="2">Cell wall formation.</text>
</comment>
<dbReference type="PANTHER" id="PTHR21071">
    <property type="entry name" value="UDP-N-ACETYLENOLPYRUVOYLGLUCOSAMINE REDUCTASE"/>
    <property type="match status" value="1"/>
</dbReference>
<dbReference type="GO" id="GO:0051301">
    <property type="term" value="P:cell division"/>
    <property type="evidence" value="ECO:0007669"/>
    <property type="project" value="UniProtKB-KW"/>
</dbReference>
<keyword evidence="10" id="KW-0521">NADP</keyword>
<dbReference type="NCBIfam" id="TIGR00179">
    <property type="entry name" value="murB"/>
    <property type="match status" value="1"/>
</dbReference>
<keyword evidence="13" id="KW-0560">Oxidoreductase</keyword>
<keyword evidence="6" id="KW-0963">Cytoplasm</keyword>
<dbReference type="HAMAP" id="MF_00037">
    <property type="entry name" value="MurB"/>
    <property type="match status" value="1"/>
</dbReference>
<comment type="cofactor">
    <cofactor evidence="1">
        <name>FAD</name>
        <dbReference type="ChEBI" id="CHEBI:57692"/>
    </cofactor>
</comment>
<dbReference type="InterPro" id="IPR016166">
    <property type="entry name" value="FAD-bd_PCMH"/>
</dbReference>
<keyword evidence="11" id="KW-0133">Cell shape</keyword>
<evidence type="ECO:0000256" key="2">
    <source>
        <dbReference type="ARBA" id="ARBA00003921"/>
    </source>
</evidence>
<keyword evidence="19" id="KW-1185">Reference proteome</keyword>
<evidence type="ECO:0000313" key="18">
    <source>
        <dbReference type="EMBL" id="KAK6330488.1"/>
    </source>
</evidence>
<dbReference type="InterPro" id="IPR036318">
    <property type="entry name" value="FAD-bd_PCMH-like_sf"/>
</dbReference>
<evidence type="ECO:0000256" key="9">
    <source>
        <dbReference type="ARBA" id="ARBA00022827"/>
    </source>
</evidence>
<evidence type="ECO:0000256" key="14">
    <source>
        <dbReference type="ARBA" id="ARBA00023306"/>
    </source>
</evidence>
<dbReference type="GO" id="GO:0008360">
    <property type="term" value="P:regulation of cell shape"/>
    <property type="evidence" value="ECO:0007669"/>
    <property type="project" value="UniProtKB-KW"/>
</dbReference>
<organism evidence="18 19">
    <name type="scientific">Orbilia brochopaga</name>
    <dbReference type="NCBI Taxonomy" id="3140254"/>
    <lineage>
        <taxon>Eukaryota</taxon>
        <taxon>Fungi</taxon>
        <taxon>Dikarya</taxon>
        <taxon>Ascomycota</taxon>
        <taxon>Pezizomycotina</taxon>
        <taxon>Orbiliomycetes</taxon>
        <taxon>Orbiliales</taxon>
        <taxon>Orbiliaceae</taxon>
        <taxon>Orbilia</taxon>
    </lineage>
</organism>
<keyword evidence="15" id="KW-0961">Cell wall biogenesis/degradation</keyword>
<dbReference type="GO" id="GO:0071555">
    <property type="term" value="P:cell wall organization"/>
    <property type="evidence" value="ECO:0007669"/>
    <property type="project" value="UniProtKB-KW"/>
</dbReference>
<feature type="domain" description="FAD-binding PCMH-type" evidence="17">
    <location>
        <begin position="2"/>
        <end position="177"/>
    </location>
</feature>
<accession>A0AAV9TXG3</accession>
<dbReference type="InterPro" id="IPR003170">
    <property type="entry name" value="MurB"/>
</dbReference>
<dbReference type="InterPro" id="IPR016169">
    <property type="entry name" value="FAD-bd_PCMH_sub2"/>
</dbReference>
<keyword evidence="9" id="KW-0274">FAD</keyword>
<dbReference type="Pfam" id="PF02873">
    <property type="entry name" value="MurB_C"/>
    <property type="match status" value="1"/>
</dbReference>
<evidence type="ECO:0000256" key="3">
    <source>
        <dbReference type="ARBA" id="ARBA00004496"/>
    </source>
</evidence>
<dbReference type="PANTHER" id="PTHR21071:SF4">
    <property type="entry name" value="UDP-N-ACETYLENOLPYRUVOYLGLUCOSAMINE REDUCTASE"/>
    <property type="match status" value="1"/>
</dbReference>
<evidence type="ECO:0000256" key="11">
    <source>
        <dbReference type="ARBA" id="ARBA00022960"/>
    </source>
</evidence>
<evidence type="ECO:0000256" key="4">
    <source>
        <dbReference type="ARBA" id="ARBA00004752"/>
    </source>
</evidence>
<protein>
    <recommendedName>
        <fullName evidence="5">UDP-N-acetylmuramate dehydrogenase</fullName>
        <ecNumber evidence="5">1.3.1.98</ecNumber>
    </recommendedName>
</protein>
<keyword evidence="12" id="KW-0573">Peptidoglycan synthesis</keyword>
<evidence type="ECO:0000256" key="15">
    <source>
        <dbReference type="ARBA" id="ARBA00023316"/>
    </source>
</evidence>
<dbReference type="Gene3D" id="3.30.43.10">
    <property type="entry name" value="Uridine Diphospho-n-acetylenolpyruvylglucosamine Reductase, domain 2"/>
    <property type="match status" value="1"/>
</dbReference>
<dbReference type="SUPFAM" id="SSF56194">
    <property type="entry name" value="Uridine diphospho-N-Acetylenolpyruvylglucosamine reductase, MurB, C-terminal domain"/>
    <property type="match status" value="1"/>
</dbReference>
<evidence type="ECO:0000256" key="13">
    <source>
        <dbReference type="ARBA" id="ARBA00023002"/>
    </source>
</evidence>
<evidence type="ECO:0000256" key="12">
    <source>
        <dbReference type="ARBA" id="ARBA00022984"/>
    </source>
</evidence>
<dbReference type="NCBIfam" id="NF010478">
    <property type="entry name" value="PRK13903.1"/>
    <property type="match status" value="1"/>
</dbReference>
<sequence>MRLGGNTDWMVEVKNGGELQEAISWAARHELPVIVIGGGSNIIWRDEGFRGLMIRNKIMHYQEQAVPGEPTAIYVTVGAGENWDDIVARTTIQRLTGIEAMSLIPGTAGATPIQNVGAYGQEIADVLVSLEAYDTKTEQFVTIMASDCGFGYRTSRFKTTDRGRFCITQLKLKLTYGNPQPPFYPGVQHFLDDKGIVNPTAQTIRDAVMAIRRTKLPDPEKIPNCGSFFGNPVLNEDYSTGMLANYPTMPRWGCNNGKVRIPAAWLIEQAGFKNFYDQETGMATWAMQPLIFINKNAKFTSELFVFRQKIIDIVKQKFGIILEQEPDILP</sequence>
<dbReference type="NCBIfam" id="NF000755">
    <property type="entry name" value="PRK00046.1"/>
    <property type="match status" value="1"/>
</dbReference>
<dbReference type="Proteomes" id="UP001375240">
    <property type="component" value="Unassembled WGS sequence"/>
</dbReference>
<proteinExistence type="inferred from homology"/>
<comment type="catalytic activity">
    <reaction evidence="16">
        <text>UDP-N-acetyl-alpha-D-muramate + NADP(+) = UDP-N-acetyl-3-O-(1-carboxyvinyl)-alpha-D-glucosamine + NADPH + H(+)</text>
        <dbReference type="Rhea" id="RHEA:12248"/>
        <dbReference type="ChEBI" id="CHEBI:15378"/>
        <dbReference type="ChEBI" id="CHEBI:57783"/>
        <dbReference type="ChEBI" id="CHEBI:58349"/>
        <dbReference type="ChEBI" id="CHEBI:68483"/>
        <dbReference type="ChEBI" id="CHEBI:70757"/>
        <dbReference type="EC" id="1.3.1.98"/>
    </reaction>
</comment>
<dbReference type="AlphaFoldDB" id="A0AAV9TXG3"/>
<dbReference type="InterPro" id="IPR011601">
    <property type="entry name" value="MurB_C"/>
</dbReference>
<comment type="caution">
    <text evidence="18">The sequence shown here is derived from an EMBL/GenBank/DDBJ whole genome shotgun (WGS) entry which is preliminary data.</text>
</comment>
<comment type="subcellular location">
    <subcellularLocation>
        <location evidence="3">Cytoplasm</location>
    </subcellularLocation>
</comment>
<dbReference type="Gene3D" id="3.90.78.10">
    <property type="entry name" value="UDP-N-acetylenolpyruvoylglucosamine reductase, C-terminal domain"/>
    <property type="match status" value="1"/>
</dbReference>
<dbReference type="GO" id="GO:0071949">
    <property type="term" value="F:FAD binding"/>
    <property type="evidence" value="ECO:0007669"/>
    <property type="project" value="InterPro"/>
</dbReference>